<comment type="caution">
    <text evidence="11">The sequence shown here is derived from an EMBL/GenBank/DDBJ whole genome shotgun (WGS) entry which is preliminary data.</text>
</comment>
<evidence type="ECO:0000259" key="9">
    <source>
        <dbReference type="PROSITE" id="PS50893"/>
    </source>
</evidence>
<dbReference type="InterPro" id="IPR017871">
    <property type="entry name" value="ABC_transporter-like_CS"/>
</dbReference>
<dbReference type="Pfam" id="PF00664">
    <property type="entry name" value="ABC_membrane"/>
    <property type="match status" value="1"/>
</dbReference>
<feature type="transmembrane region" description="Helical" evidence="8">
    <location>
        <begin position="149"/>
        <end position="166"/>
    </location>
</feature>
<dbReference type="InterPro" id="IPR011527">
    <property type="entry name" value="ABC1_TM_dom"/>
</dbReference>
<evidence type="ECO:0000256" key="7">
    <source>
        <dbReference type="ARBA" id="ARBA00023136"/>
    </source>
</evidence>
<evidence type="ECO:0000256" key="3">
    <source>
        <dbReference type="ARBA" id="ARBA00022692"/>
    </source>
</evidence>
<protein>
    <submittedName>
        <fullName evidence="11">ABC transporter-related protein</fullName>
    </submittedName>
</protein>
<feature type="domain" description="ABC transmembrane type-1" evidence="10">
    <location>
        <begin position="29"/>
        <end position="313"/>
    </location>
</feature>
<dbReference type="PROSITE" id="PS00211">
    <property type="entry name" value="ABC_TRANSPORTER_1"/>
    <property type="match status" value="1"/>
</dbReference>
<dbReference type="PROSITE" id="PS50929">
    <property type="entry name" value="ABC_TM1F"/>
    <property type="match status" value="1"/>
</dbReference>
<feature type="transmembrane region" description="Helical" evidence="8">
    <location>
        <begin position="172"/>
        <end position="191"/>
    </location>
</feature>
<reference evidence="11 12" key="1">
    <citation type="journal article" date="2015" name="Nature">
        <title>rRNA introns, odd ribosomes, and small enigmatic genomes across a large radiation of phyla.</title>
        <authorList>
            <person name="Brown C.T."/>
            <person name="Hug L.A."/>
            <person name="Thomas B.C."/>
            <person name="Sharon I."/>
            <person name="Castelle C.J."/>
            <person name="Singh A."/>
            <person name="Wilkins M.J."/>
            <person name="Williams K.H."/>
            <person name="Banfield J.F."/>
        </authorList>
    </citation>
    <scope>NUCLEOTIDE SEQUENCE [LARGE SCALE GENOMIC DNA]</scope>
</reference>
<keyword evidence="3 8" id="KW-0812">Transmembrane</keyword>
<dbReference type="FunFam" id="3.40.50.300:FF:000287">
    <property type="entry name" value="Multidrug ABC transporter ATP-binding protein"/>
    <property type="match status" value="1"/>
</dbReference>
<keyword evidence="4" id="KW-0547">Nucleotide-binding</keyword>
<dbReference type="PANTHER" id="PTHR43394">
    <property type="entry name" value="ATP-DEPENDENT PERMEASE MDL1, MITOCHONDRIAL"/>
    <property type="match status" value="1"/>
</dbReference>
<comment type="subcellular location">
    <subcellularLocation>
        <location evidence="1">Cell membrane</location>
        <topology evidence="1">Multi-pass membrane protein</topology>
    </subcellularLocation>
</comment>
<dbReference type="InterPro" id="IPR036640">
    <property type="entry name" value="ABC1_TM_sf"/>
</dbReference>
<dbReference type="InterPro" id="IPR039421">
    <property type="entry name" value="Type_1_exporter"/>
</dbReference>
<name>A0A0G0T8U8_9BACT</name>
<dbReference type="Gene3D" id="3.40.50.300">
    <property type="entry name" value="P-loop containing nucleotide triphosphate hydrolases"/>
    <property type="match status" value="1"/>
</dbReference>
<keyword evidence="6 8" id="KW-1133">Transmembrane helix</keyword>
<dbReference type="PANTHER" id="PTHR43394:SF1">
    <property type="entry name" value="ATP-BINDING CASSETTE SUB-FAMILY B MEMBER 10, MITOCHONDRIAL"/>
    <property type="match status" value="1"/>
</dbReference>
<proteinExistence type="predicted"/>
<dbReference type="GO" id="GO:0015421">
    <property type="term" value="F:ABC-type oligopeptide transporter activity"/>
    <property type="evidence" value="ECO:0007669"/>
    <property type="project" value="TreeGrafter"/>
</dbReference>
<sequence length="591" mass="66982">MERDYSNLHRGLVLKYFWQAAKRYKTSFFTVVISMIAASLLDVYIPLQYLKLWDVLSSNDFTFISTAKSIIILILILNFSRFVFRRFSGYFLSYFEASTMASLREQAFSYLVGHSHSFFANNFSGSLTQRINKYTRAFEKLTDRMMTDGLPLIIRGGGTIVAFYVLMPKYSLILGVFSIAFLVTAFIYIRFKLKYDIIASEADSKTTGVFADVIGNHSSVQLFTGNEYEKKRTRDVIQDQRKKTTINWYLWEGLSTIQAFYTVCVEFILFWVVLGDWKLGLVTLPIVVLLQSYFVRLAESLWSFGAIVRAYYESFADAEEMAVILSTPYEIMDKPTDILNNAKGEVVFESVTYVYENNNSKVLDNFSLTIPAGQKVAIVGSSGAGKTTFVRLLMRLFNLSLGKIKIDGVDISAISQENLREKIAFVPQDPILFHRTLLENIRYGRRDATDEEVLNAAHLAHCDDFIDALPKGYETYVGERGIKLSGGERQRVAIARAILKNAPILILDEATSSLDSHSESLIQDALSKLIQGKTTIVIAHRLSTIRQMDRIIVLDKGKIIEDGVHDELTNKTDGLYKKLWDLQAGGFKNVI</sequence>
<dbReference type="SUPFAM" id="SSF52540">
    <property type="entry name" value="P-loop containing nucleoside triphosphate hydrolases"/>
    <property type="match status" value="1"/>
</dbReference>
<evidence type="ECO:0000256" key="2">
    <source>
        <dbReference type="ARBA" id="ARBA00022448"/>
    </source>
</evidence>
<organism evidence="11 12">
    <name type="scientific">Candidatus Nomurabacteria bacterium GW2011_GWF2_40_12</name>
    <dbReference type="NCBI Taxonomy" id="1618776"/>
    <lineage>
        <taxon>Bacteria</taxon>
        <taxon>Candidatus Nomuraibacteriota</taxon>
    </lineage>
</organism>
<dbReference type="InterPro" id="IPR003439">
    <property type="entry name" value="ABC_transporter-like_ATP-bd"/>
</dbReference>
<keyword evidence="2" id="KW-0813">Transport</keyword>
<keyword evidence="5" id="KW-0067">ATP-binding</keyword>
<dbReference type="SUPFAM" id="SSF90123">
    <property type="entry name" value="ABC transporter transmembrane region"/>
    <property type="match status" value="1"/>
</dbReference>
<dbReference type="GO" id="GO:0005524">
    <property type="term" value="F:ATP binding"/>
    <property type="evidence" value="ECO:0007669"/>
    <property type="project" value="UniProtKB-KW"/>
</dbReference>
<dbReference type="GO" id="GO:0005886">
    <property type="term" value="C:plasma membrane"/>
    <property type="evidence" value="ECO:0007669"/>
    <property type="project" value="UniProtKB-SubCell"/>
</dbReference>
<evidence type="ECO:0000256" key="5">
    <source>
        <dbReference type="ARBA" id="ARBA00022840"/>
    </source>
</evidence>
<dbReference type="InterPro" id="IPR027417">
    <property type="entry name" value="P-loop_NTPase"/>
</dbReference>
<dbReference type="AlphaFoldDB" id="A0A0G0T8U8"/>
<dbReference type="EMBL" id="LBYC01000003">
    <property type="protein sequence ID" value="KKR43505.1"/>
    <property type="molecule type" value="Genomic_DNA"/>
</dbReference>
<gene>
    <name evidence="11" type="ORF">UT78_C0003G0024</name>
</gene>
<dbReference type="PROSITE" id="PS50893">
    <property type="entry name" value="ABC_TRANSPORTER_2"/>
    <property type="match status" value="1"/>
</dbReference>
<dbReference type="Gene3D" id="1.20.1560.10">
    <property type="entry name" value="ABC transporter type 1, transmembrane domain"/>
    <property type="match status" value="1"/>
</dbReference>
<dbReference type="PATRIC" id="fig|1618776.3.peg.214"/>
<dbReference type="GO" id="GO:0016887">
    <property type="term" value="F:ATP hydrolysis activity"/>
    <property type="evidence" value="ECO:0007669"/>
    <property type="project" value="InterPro"/>
</dbReference>
<dbReference type="Pfam" id="PF00005">
    <property type="entry name" value="ABC_tran"/>
    <property type="match status" value="1"/>
</dbReference>
<keyword evidence="7 8" id="KW-0472">Membrane</keyword>
<feature type="transmembrane region" description="Helical" evidence="8">
    <location>
        <begin position="277"/>
        <end position="295"/>
    </location>
</feature>
<evidence type="ECO:0000256" key="6">
    <source>
        <dbReference type="ARBA" id="ARBA00022989"/>
    </source>
</evidence>
<evidence type="ECO:0000313" key="12">
    <source>
        <dbReference type="Proteomes" id="UP000034301"/>
    </source>
</evidence>
<dbReference type="Proteomes" id="UP000034301">
    <property type="component" value="Unassembled WGS sequence"/>
</dbReference>
<dbReference type="SMART" id="SM00382">
    <property type="entry name" value="AAA"/>
    <property type="match status" value="1"/>
</dbReference>
<evidence type="ECO:0000256" key="1">
    <source>
        <dbReference type="ARBA" id="ARBA00004651"/>
    </source>
</evidence>
<evidence type="ECO:0000313" key="11">
    <source>
        <dbReference type="EMBL" id="KKR43505.1"/>
    </source>
</evidence>
<evidence type="ECO:0000259" key="10">
    <source>
        <dbReference type="PROSITE" id="PS50929"/>
    </source>
</evidence>
<evidence type="ECO:0000256" key="4">
    <source>
        <dbReference type="ARBA" id="ARBA00022741"/>
    </source>
</evidence>
<feature type="transmembrane region" description="Helical" evidence="8">
    <location>
        <begin position="28"/>
        <end position="49"/>
    </location>
</feature>
<dbReference type="InterPro" id="IPR003593">
    <property type="entry name" value="AAA+_ATPase"/>
</dbReference>
<evidence type="ECO:0000256" key="8">
    <source>
        <dbReference type="SAM" id="Phobius"/>
    </source>
</evidence>
<accession>A0A0G0T8U8</accession>
<feature type="transmembrane region" description="Helical" evidence="8">
    <location>
        <begin position="61"/>
        <end position="84"/>
    </location>
</feature>
<feature type="domain" description="ABC transporter" evidence="9">
    <location>
        <begin position="346"/>
        <end position="581"/>
    </location>
</feature>